<keyword evidence="3" id="KW-1185">Reference proteome</keyword>
<proteinExistence type="predicted"/>
<gene>
    <name evidence="2" type="ORF">ACFOW1_04890</name>
</gene>
<evidence type="ECO:0000256" key="1">
    <source>
        <dbReference type="SAM" id="MobiDB-lite"/>
    </source>
</evidence>
<dbReference type="EMBL" id="JBHSDC010000003">
    <property type="protein sequence ID" value="MFC4231214.1"/>
    <property type="molecule type" value="Genomic_DNA"/>
</dbReference>
<comment type="caution">
    <text evidence="2">The sequence shown here is derived from an EMBL/GenBank/DDBJ whole genome shotgun (WGS) entry which is preliminary data.</text>
</comment>
<feature type="region of interest" description="Disordered" evidence="1">
    <location>
        <begin position="100"/>
        <end position="126"/>
    </location>
</feature>
<evidence type="ECO:0000313" key="3">
    <source>
        <dbReference type="Proteomes" id="UP001595906"/>
    </source>
</evidence>
<organism evidence="2 3">
    <name type="scientific">Parasediminibacterium paludis</name>
    <dbReference type="NCBI Taxonomy" id="908966"/>
    <lineage>
        <taxon>Bacteria</taxon>
        <taxon>Pseudomonadati</taxon>
        <taxon>Bacteroidota</taxon>
        <taxon>Chitinophagia</taxon>
        <taxon>Chitinophagales</taxon>
        <taxon>Chitinophagaceae</taxon>
        <taxon>Parasediminibacterium</taxon>
    </lineage>
</organism>
<accession>A0ABV8PUF4</accession>
<dbReference type="RefSeq" id="WP_379012601.1">
    <property type="nucleotide sequence ID" value="NZ_JBHSDC010000003.1"/>
</dbReference>
<reference evidence="3" key="1">
    <citation type="journal article" date="2019" name="Int. J. Syst. Evol. Microbiol.">
        <title>The Global Catalogue of Microorganisms (GCM) 10K type strain sequencing project: providing services to taxonomists for standard genome sequencing and annotation.</title>
        <authorList>
            <consortium name="The Broad Institute Genomics Platform"/>
            <consortium name="The Broad Institute Genome Sequencing Center for Infectious Disease"/>
            <person name="Wu L."/>
            <person name="Ma J."/>
        </authorList>
    </citation>
    <scope>NUCLEOTIDE SEQUENCE [LARGE SCALE GENOMIC DNA]</scope>
    <source>
        <strain evidence="3">CECT 8010</strain>
    </source>
</reference>
<name>A0ABV8PUF4_9BACT</name>
<dbReference type="Proteomes" id="UP001595906">
    <property type="component" value="Unassembled WGS sequence"/>
</dbReference>
<protein>
    <submittedName>
        <fullName evidence="2">Uncharacterized protein</fullName>
    </submittedName>
</protein>
<evidence type="ECO:0000313" key="2">
    <source>
        <dbReference type="EMBL" id="MFC4231214.1"/>
    </source>
</evidence>
<sequence length="126" mass="14117">MPKQTLRIEIPKNPEEQLKLAGNIYKKHTDDGADSVLKVMKDFKWDAVGPNIPLALAKHKEAEDLQKKMEKAYEDRNKLMAGIPEGLKSTRDFLKGVFSKSPKSLGDYGYTVDDSPRASKAPTTKK</sequence>